<dbReference type="AlphaFoldDB" id="A0A8A4TL02"/>
<dbReference type="KEGG" id="scor:J3U87_34050"/>
<reference evidence="9" key="1">
    <citation type="submission" date="2021-03" db="EMBL/GenBank/DDBJ databases">
        <title>Acanthopleuribacteraceae sp. M133.</title>
        <authorList>
            <person name="Wang G."/>
        </authorList>
    </citation>
    <scope>NUCLEOTIDE SEQUENCE</scope>
    <source>
        <strain evidence="9">M133</strain>
    </source>
</reference>
<evidence type="ECO:0000259" key="8">
    <source>
        <dbReference type="Pfam" id="PF01593"/>
    </source>
</evidence>
<dbReference type="GO" id="GO:0009851">
    <property type="term" value="P:auxin biosynthetic process"/>
    <property type="evidence" value="ECO:0007669"/>
    <property type="project" value="UniProtKB-KW"/>
</dbReference>
<evidence type="ECO:0000313" key="9">
    <source>
        <dbReference type="EMBL" id="QTD50636.1"/>
    </source>
</evidence>
<dbReference type="PANTHER" id="PTHR10742:SF410">
    <property type="entry name" value="LYSINE-SPECIFIC HISTONE DEMETHYLASE 2"/>
    <property type="match status" value="1"/>
</dbReference>
<dbReference type="Gene3D" id="1.20.1440.240">
    <property type="match status" value="1"/>
</dbReference>
<feature type="transmembrane region" description="Helical" evidence="7">
    <location>
        <begin position="58"/>
        <end position="75"/>
    </location>
</feature>
<evidence type="ECO:0000256" key="6">
    <source>
        <dbReference type="ARBA" id="ARBA00047321"/>
    </source>
</evidence>
<dbReference type="GO" id="GO:0050361">
    <property type="term" value="F:tryptophan 2-monooxygenase activity"/>
    <property type="evidence" value="ECO:0007669"/>
    <property type="project" value="UniProtKB-EC"/>
</dbReference>
<dbReference type="EMBL" id="CP071793">
    <property type="protein sequence ID" value="QTD50636.1"/>
    <property type="molecule type" value="Genomic_DNA"/>
</dbReference>
<evidence type="ECO:0000256" key="7">
    <source>
        <dbReference type="SAM" id="Phobius"/>
    </source>
</evidence>
<dbReference type="SUPFAM" id="SSF51905">
    <property type="entry name" value="FAD/NAD(P)-binding domain"/>
    <property type="match status" value="1"/>
</dbReference>
<comment type="catalytic activity">
    <reaction evidence="6">
        <text>L-tryptophan + O2 = indole-3-acetamide + CO2 + H2O</text>
        <dbReference type="Rhea" id="RHEA:16165"/>
        <dbReference type="ChEBI" id="CHEBI:15377"/>
        <dbReference type="ChEBI" id="CHEBI:15379"/>
        <dbReference type="ChEBI" id="CHEBI:16031"/>
        <dbReference type="ChEBI" id="CHEBI:16526"/>
        <dbReference type="ChEBI" id="CHEBI:57912"/>
        <dbReference type="EC" id="1.13.12.3"/>
    </reaction>
</comment>
<proteinExistence type="inferred from homology"/>
<dbReference type="PANTHER" id="PTHR10742">
    <property type="entry name" value="FLAVIN MONOAMINE OXIDASE"/>
    <property type="match status" value="1"/>
</dbReference>
<dbReference type="Gene3D" id="3.90.660.10">
    <property type="match status" value="1"/>
</dbReference>
<sequence length="574" mass="64203">MTGKGMTGWTRRQFLTRVGQAGGAAALYETMVAMGLIHKPAAWDGPPKMERGSGVGKSVVILGAGIGGLTAAYLLSQYGYRCHILEADHRAGGRNHTARRGSTIVERSKEHGTTYQHCRFDSGLYMNLGPGRLPYHHRRVLGYCQELDVVLQPYVMNTTGNLFQTSRGALNRPFPYRRMQHDTRGYIAELLAKAVNKGALDREMSGEDREKLLGLLRTFGPLGKKHNTCEDQSDYHYEGSTRVGCGPDPQGTPTPNVFYNCDIPAKMPFRALLDSNFWNTSFYDPFEFEWQPTLFQPVGGMDMIVEGFLRKVGHLITYNAPVTDIDVSDEGVTVAYRIGQREDTLRADYCVSNIPCPVLKDIDNNFREDFAKAVARTTFDASCKVGWQCNTRFWEGHDYQIYGGISWTDDIIEQIWYPSNDYFSKKGTLTGAYIHDGICPDAPRNATEFGKWDLAKRLRVAKEGGARLHREFEDNSIVPTELGLSIAWQNVPYLAGAWPSWGEGQHDDADYRRLLLPDRRFYVVGDQASTLPGWQEGSMMSAEHVVELIGGLKPAIVPEDCTAPNTFKITRGHG</sequence>
<keyword evidence="7" id="KW-0472">Membrane</keyword>
<evidence type="ECO:0000256" key="2">
    <source>
        <dbReference type="ARBA" id="ARBA00005833"/>
    </source>
</evidence>
<comment type="similarity">
    <text evidence="2">Belongs to the tryptophan 2-monooxygenase family.</text>
</comment>
<evidence type="ECO:0000256" key="1">
    <source>
        <dbReference type="ARBA" id="ARBA00004814"/>
    </source>
</evidence>
<keyword evidence="5" id="KW-0073">Auxin biosynthesis</keyword>
<name>A0A8A4TL02_SULCO</name>
<keyword evidence="7" id="KW-1133">Transmembrane helix</keyword>
<evidence type="ECO:0000256" key="5">
    <source>
        <dbReference type="ARBA" id="ARBA00023070"/>
    </source>
</evidence>
<dbReference type="RefSeq" id="WP_237380497.1">
    <property type="nucleotide sequence ID" value="NZ_CP071793.1"/>
</dbReference>
<dbReference type="SUPFAM" id="SSF54373">
    <property type="entry name" value="FAD-linked reductases, C-terminal domain"/>
    <property type="match status" value="1"/>
</dbReference>
<dbReference type="Pfam" id="PF01593">
    <property type="entry name" value="Amino_oxidase"/>
    <property type="match status" value="1"/>
</dbReference>
<comment type="pathway">
    <text evidence="1">Plant hormone metabolism; auxin biosynthesis.</text>
</comment>
<keyword evidence="7" id="KW-0812">Transmembrane</keyword>
<accession>A0A8A4TL02</accession>
<protein>
    <recommendedName>
        <fullName evidence="4">Tryptophan 2-monooxygenase</fullName>
        <ecNumber evidence="3">1.13.12.3</ecNumber>
    </recommendedName>
</protein>
<keyword evidence="10" id="KW-1185">Reference proteome</keyword>
<dbReference type="Proteomes" id="UP000663929">
    <property type="component" value="Chromosome"/>
</dbReference>
<dbReference type="InterPro" id="IPR050281">
    <property type="entry name" value="Flavin_monoamine_oxidase"/>
</dbReference>
<dbReference type="InterPro" id="IPR002937">
    <property type="entry name" value="Amino_oxidase"/>
</dbReference>
<evidence type="ECO:0000256" key="3">
    <source>
        <dbReference type="ARBA" id="ARBA00012535"/>
    </source>
</evidence>
<gene>
    <name evidence="9" type="ORF">J3U87_34050</name>
</gene>
<evidence type="ECO:0000313" key="10">
    <source>
        <dbReference type="Proteomes" id="UP000663929"/>
    </source>
</evidence>
<dbReference type="EC" id="1.13.12.3" evidence="3"/>
<feature type="domain" description="Amine oxidase" evidence="8">
    <location>
        <begin position="66"/>
        <end position="548"/>
    </location>
</feature>
<organism evidence="9 10">
    <name type="scientific">Sulfidibacter corallicola</name>
    <dbReference type="NCBI Taxonomy" id="2818388"/>
    <lineage>
        <taxon>Bacteria</taxon>
        <taxon>Pseudomonadati</taxon>
        <taxon>Acidobacteriota</taxon>
        <taxon>Holophagae</taxon>
        <taxon>Acanthopleuribacterales</taxon>
        <taxon>Acanthopleuribacteraceae</taxon>
        <taxon>Sulfidibacter</taxon>
    </lineage>
</organism>
<dbReference type="Gene3D" id="3.50.50.60">
    <property type="entry name" value="FAD/NAD(P)-binding domain"/>
    <property type="match status" value="1"/>
</dbReference>
<dbReference type="InterPro" id="IPR036188">
    <property type="entry name" value="FAD/NAD-bd_sf"/>
</dbReference>
<evidence type="ECO:0000256" key="4">
    <source>
        <dbReference type="ARBA" id="ARBA00017871"/>
    </source>
</evidence>